<evidence type="ECO:0000313" key="7">
    <source>
        <dbReference type="Proteomes" id="UP000017559"/>
    </source>
</evidence>
<dbReference type="PANTHER" id="PTHR46920">
    <property type="match status" value="1"/>
</dbReference>
<organism evidence="6 7">
    <name type="scientific">Moniliophthora roreri (strain MCA 2997)</name>
    <name type="common">Cocoa frosty pod rot fungus</name>
    <name type="synonym">Crinipellis roreri</name>
    <dbReference type="NCBI Taxonomy" id="1381753"/>
    <lineage>
        <taxon>Eukaryota</taxon>
        <taxon>Fungi</taxon>
        <taxon>Dikarya</taxon>
        <taxon>Basidiomycota</taxon>
        <taxon>Agaricomycotina</taxon>
        <taxon>Agaricomycetes</taxon>
        <taxon>Agaricomycetidae</taxon>
        <taxon>Agaricales</taxon>
        <taxon>Marasmiineae</taxon>
        <taxon>Marasmiaceae</taxon>
        <taxon>Moniliophthora</taxon>
    </lineage>
</organism>
<dbReference type="PANTHER" id="PTHR46920:SF1">
    <property type="entry name" value="PROTEIN MSS51 HOMOLOG, MITOCHONDRIAL-RELATED"/>
    <property type="match status" value="1"/>
</dbReference>
<evidence type="ECO:0000259" key="5">
    <source>
        <dbReference type="PROSITE" id="PS50865"/>
    </source>
</evidence>
<dbReference type="SUPFAM" id="SSF144232">
    <property type="entry name" value="HIT/MYND zinc finger-like"/>
    <property type="match status" value="1"/>
</dbReference>
<gene>
    <name evidence="6" type="ORF">Moror_7148</name>
</gene>
<name>V2XRJ2_MONRO</name>
<dbReference type="Proteomes" id="UP000017559">
    <property type="component" value="Unassembled WGS sequence"/>
</dbReference>
<protein>
    <submittedName>
        <fullName evidence="6">Tpr protein</fullName>
    </submittedName>
</protein>
<evidence type="ECO:0000256" key="3">
    <source>
        <dbReference type="ARBA" id="ARBA00022833"/>
    </source>
</evidence>
<dbReference type="PROSITE" id="PS01360">
    <property type="entry name" value="ZF_MYND_1"/>
    <property type="match status" value="1"/>
</dbReference>
<dbReference type="GO" id="GO:0008270">
    <property type="term" value="F:zinc ion binding"/>
    <property type="evidence" value="ECO:0007669"/>
    <property type="project" value="UniProtKB-KW"/>
</dbReference>
<keyword evidence="3" id="KW-0862">Zinc</keyword>
<dbReference type="InterPro" id="IPR052839">
    <property type="entry name" value="Mito_gene_expr_regulator"/>
</dbReference>
<dbReference type="KEGG" id="mrr:Moror_7148"/>
<keyword evidence="1" id="KW-0479">Metal-binding</keyword>
<dbReference type="Pfam" id="PF01753">
    <property type="entry name" value="zf-MYND"/>
    <property type="match status" value="1"/>
</dbReference>
<evidence type="ECO:0000256" key="1">
    <source>
        <dbReference type="ARBA" id="ARBA00022723"/>
    </source>
</evidence>
<dbReference type="InterPro" id="IPR002893">
    <property type="entry name" value="Znf_MYND"/>
</dbReference>
<dbReference type="EMBL" id="AWSO01000050">
    <property type="protein sequence ID" value="ESK96362.1"/>
    <property type="molecule type" value="Genomic_DNA"/>
</dbReference>
<sequence length="236" mass="26985">MSSWIQEGSVVMLNDRSNGPVVTTVDELKKAIPDRGSLLRPCGHCRKSPGNGKMFARCGKCKMTYYCSRDCQTANWPEHKTICKQRQQTAAELEKKRAEALAEGKNFYDPIIIQTWYRENSDTIEHAAFHVLELWKVAELDETTPDNPKPVRYKDTGAVLYEKLEQLGVSSPSLLKKVIAEGHMTLLFVDVKHNIRLMEFHEPPPSEPYVKGEKEPDEMWQVHTVFKLNSHLPSMD</sequence>
<dbReference type="AlphaFoldDB" id="V2XRJ2"/>
<accession>V2XRJ2</accession>
<dbReference type="PROSITE" id="PS50865">
    <property type="entry name" value="ZF_MYND_2"/>
    <property type="match status" value="1"/>
</dbReference>
<comment type="caution">
    <text evidence="6">The sequence shown here is derived from an EMBL/GenBank/DDBJ whole genome shotgun (WGS) entry which is preliminary data.</text>
</comment>
<reference evidence="6 7" key="1">
    <citation type="journal article" date="2014" name="BMC Genomics">
        <title>Genome and secretome analysis of the hemibiotrophic fungal pathogen, Moniliophthora roreri, which causes frosty pod rot disease of cacao: mechanisms of the biotrophic and necrotrophic phases.</title>
        <authorList>
            <person name="Meinhardt L.W."/>
            <person name="Costa G.G.L."/>
            <person name="Thomazella D.P.T."/>
            <person name="Teixeira P.J.P.L."/>
            <person name="Carazzolle M.F."/>
            <person name="Schuster S.C."/>
            <person name="Carlson J.E."/>
            <person name="Guiltinan M.J."/>
            <person name="Mieczkowski P."/>
            <person name="Farmer A."/>
            <person name="Ramaraj T."/>
            <person name="Crozier J."/>
            <person name="Davis R.E."/>
            <person name="Shao J."/>
            <person name="Melnick R.L."/>
            <person name="Pereira G.A.G."/>
            <person name="Bailey B.A."/>
        </authorList>
    </citation>
    <scope>NUCLEOTIDE SEQUENCE [LARGE SCALE GENOMIC DNA]</scope>
    <source>
        <strain evidence="6 7">MCA 2997</strain>
    </source>
</reference>
<keyword evidence="7" id="KW-1185">Reference proteome</keyword>
<dbReference type="STRING" id="1381753.V2XRJ2"/>
<proteinExistence type="predicted"/>
<dbReference type="HOGENOM" id="CLU_1175692_0_0_1"/>
<evidence type="ECO:0000256" key="4">
    <source>
        <dbReference type="PROSITE-ProRule" id="PRU00134"/>
    </source>
</evidence>
<keyword evidence="2 4" id="KW-0863">Zinc-finger</keyword>
<evidence type="ECO:0000256" key="2">
    <source>
        <dbReference type="ARBA" id="ARBA00022771"/>
    </source>
</evidence>
<dbReference type="Gene3D" id="6.10.140.2220">
    <property type="match status" value="1"/>
</dbReference>
<evidence type="ECO:0000313" key="6">
    <source>
        <dbReference type="EMBL" id="ESK96362.1"/>
    </source>
</evidence>
<feature type="domain" description="MYND-type" evidence="5">
    <location>
        <begin position="42"/>
        <end position="83"/>
    </location>
</feature>
<dbReference type="OrthoDB" id="432970at2759"/>